<proteinExistence type="predicted"/>
<evidence type="ECO:0000313" key="1">
    <source>
        <dbReference type="EMBL" id="PRX08894.1"/>
    </source>
</evidence>
<dbReference type="AlphaFoldDB" id="A0A2T0JNA8"/>
<dbReference type="Proteomes" id="UP000239415">
    <property type="component" value="Unassembled WGS sequence"/>
</dbReference>
<name>A0A2T0JNA8_9ACTN</name>
<keyword evidence="2" id="KW-1185">Reference proteome</keyword>
<dbReference type="EMBL" id="PVMZ01000038">
    <property type="protein sequence ID" value="PRX08894.1"/>
    <property type="molecule type" value="Genomic_DNA"/>
</dbReference>
<evidence type="ECO:0000313" key="2">
    <source>
        <dbReference type="Proteomes" id="UP000239415"/>
    </source>
</evidence>
<accession>A0A2T0JNA8</accession>
<gene>
    <name evidence="1" type="ORF">CLV67_13826</name>
</gene>
<reference evidence="1 2" key="1">
    <citation type="submission" date="2018-03" db="EMBL/GenBank/DDBJ databases">
        <title>Genomic Encyclopedia of Archaeal and Bacterial Type Strains, Phase II (KMG-II): from individual species to whole genera.</title>
        <authorList>
            <person name="Goeker M."/>
        </authorList>
    </citation>
    <scope>NUCLEOTIDE SEQUENCE [LARGE SCALE GENOMIC DNA]</scope>
    <source>
        <strain evidence="1 2">DSM 43146</strain>
    </source>
</reference>
<sequence>MPLPVLVVFGLNIPKLPHGEDNVGSTRLLAAGTLLAAALTGAAPAAAAPPADPKTDMVLSAGTAEVKPGTMITLSGWAGWLGRDTGNAGKVDFFFRKGATGPRVRVGSTEAASSGEFRLKVKATASGQYAAEYQHRKQPVKANGTAYLNVYTEKPVERTLFGWNAFTMPCLPACEAVGSEQLISPAPIKVKLTRECLQPVAGGRVGFTSDPKNAFKAGDPGWREFPKGEGPTEFELKPGITRGHFYLQWTSTAAPEGQFTSCNLSFLATQTDVQKDYV</sequence>
<comment type="caution">
    <text evidence="1">The sequence shown here is derived from an EMBL/GenBank/DDBJ whole genome shotgun (WGS) entry which is preliminary data.</text>
</comment>
<protein>
    <submittedName>
        <fullName evidence="1">Uncharacterized protein</fullName>
    </submittedName>
</protein>
<organism evidence="1 2">
    <name type="scientific">Actinoplanes italicus</name>
    <dbReference type="NCBI Taxonomy" id="113567"/>
    <lineage>
        <taxon>Bacteria</taxon>
        <taxon>Bacillati</taxon>
        <taxon>Actinomycetota</taxon>
        <taxon>Actinomycetes</taxon>
        <taxon>Micromonosporales</taxon>
        <taxon>Micromonosporaceae</taxon>
        <taxon>Actinoplanes</taxon>
    </lineage>
</organism>